<dbReference type="InterPro" id="IPR058548">
    <property type="entry name" value="MlaB-like_STAS"/>
</dbReference>
<keyword evidence="3" id="KW-1185">Reference proteome</keyword>
<dbReference type="SUPFAM" id="SSF52091">
    <property type="entry name" value="SpoIIaa-like"/>
    <property type="match status" value="1"/>
</dbReference>
<dbReference type="PROSITE" id="PS50801">
    <property type="entry name" value="STAS"/>
    <property type="match status" value="1"/>
</dbReference>
<evidence type="ECO:0000313" key="3">
    <source>
        <dbReference type="Proteomes" id="UP001627408"/>
    </source>
</evidence>
<accession>A0ABW8UWU2</accession>
<evidence type="ECO:0000259" key="1">
    <source>
        <dbReference type="PROSITE" id="PS50801"/>
    </source>
</evidence>
<dbReference type="Pfam" id="PF13466">
    <property type="entry name" value="STAS_2"/>
    <property type="match status" value="1"/>
</dbReference>
<name>A0ABW8UWU2_9RHOB</name>
<organism evidence="2 3">
    <name type="scientific">Tateyamaria armeniaca</name>
    <dbReference type="NCBI Taxonomy" id="2518930"/>
    <lineage>
        <taxon>Bacteria</taxon>
        <taxon>Pseudomonadati</taxon>
        <taxon>Pseudomonadota</taxon>
        <taxon>Alphaproteobacteria</taxon>
        <taxon>Rhodobacterales</taxon>
        <taxon>Roseobacteraceae</taxon>
        <taxon>Tateyamaria</taxon>
    </lineage>
</organism>
<evidence type="ECO:0000313" key="2">
    <source>
        <dbReference type="EMBL" id="MFL4471209.1"/>
    </source>
</evidence>
<dbReference type="InterPro" id="IPR036513">
    <property type="entry name" value="STAS_dom_sf"/>
</dbReference>
<dbReference type="EMBL" id="JBHDIY010000002">
    <property type="protein sequence ID" value="MFL4471209.1"/>
    <property type="molecule type" value="Genomic_DNA"/>
</dbReference>
<proteinExistence type="predicted"/>
<dbReference type="InterPro" id="IPR002645">
    <property type="entry name" value="STAS_dom"/>
</dbReference>
<feature type="domain" description="STAS" evidence="1">
    <location>
        <begin position="1"/>
        <end position="92"/>
    </location>
</feature>
<dbReference type="RefSeq" id="WP_407593037.1">
    <property type="nucleotide sequence ID" value="NZ_JBHDIY010000002.1"/>
</dbReference>
<dbReference type="Gene3D" id="3.30.750.24">
    <property type="entry name" value="STAS domain"/>
    <property type="match status" value="1"/>
</dbReference>
<comment type="caution">
    <text evidence="2">The sequence shown here is derived from an EMBL/GenBank/DDBJ whole genome shotgun (WGS) entry which is preliminary data.</text>
</comment>
<gene>
    <name evidence="2" type="ORF">ACERZ8_15460</name>
</gene>
<protein>
    <submittedName>
        <fullName evidence="2">STAS domain-containing protein</fullName>
    </submittedName>
</protein>
<reference evidence="2 3" key="1">
    <citation type="submission" date="2024-08" db="EMBL/GenBank/DDBJ databases">
        <title>Tateyamaria sp. nov., isolated from marine algae.</title>
        <authorList>
            <person name="Choi B.J."/>
            <person name="Kim J.M."/>
            <person name="Lee J.K."/>
            <person name="Choi D.G."/>
            <person name="Bayburt H."/>
            <person name="Baek J.H."/>
            <person name="Han D.M."/>
            <person name="Jeon C.O."/>
        </authorList>
    </citation>
    <scope>NUCLEOTIDE SEQUENCE [LARGE SCALE GENOMIC DNA]</scope>
    <source>
        <strain evidence="2 3">KMU-156</strain>
    </source>
</reference>
<sequence length="92" mass="9556">MTEALVLPARLDATELGAFAPRLVDACKGGALHLDASDVTHLGALGTQLIISAAREQRSRGGTLEFSAISERAVNQLAMMGLTPQQLSEGAP</sequence>
<dbReference type="Proteomes" id="UP001627408">
    <property type="component" value="Unassembled WGS sequence"/>
</dbReference>